<dbReference type="EMBL" id="JABXWD010000367">
    <property type="protein sequence ID" value="MBV6342877.1"/>
    <property type="molecule type" value="Genomic_DNA"/>
</dbReference>
<dbReference type="Proteomes" id="UP001196980">
    <property type="component" value="Unassembled WGS sequence"/>
</dbReference>
<proteinExistence type="predicted"/>
<sequence>MDTPTGHYDKIIKELLRDIERPLLEKVLGIKADDISSLNVVTQLTDERETDFVAGINEDGRMAFIVHAEFQSTNDSKMPKRMLRYFVHIYSVYEVVVKQYVIFIGKDKMKMESELNLPDICYRYNLIDIRNTPCERFLYSGVPPEIVFSVLCDKGNRDDRSFARDILTELIKSTTGELNLSMYMKELEVFSKLRDLQEIMIEEEKNMSIVYDFKTDIRFMQGRAEGHEEGQIKGQIKGMQSSIEILLKIKFGTKGLSLLDKVRQCEDESRLSAITEALIRADDFSAIEGLI</sequence>
<reference evidence="1 2" key="1">
    <citation type="journal article" date="2020" name="J Geophys Res Biogeosci">
        <title>Magnetotaxis as an Adaptation to Enable Bacterial Shuttling of Microbial Sulfur and Sulfur Cycling Across Aquatic Oxic#Anoxic Interfaces.</title>
        <authorList>
            <person name="Li J."/>
            <person name="Liu P."/>
            <person name="Wang J."/>
            <person name="Roberts A.P."/>
            <person name="Pan Y."/>
        </authorList>
    </citation>
    <scope>NUCLEOTIDE SEQUENCE [LARGE SCALE GENOMIC DNA]</scope>
    <source>
        <strain evidence="1 2">MYR-1_YQ</strain>
    </source>
</reference>
<protein>
    <submittedName>
        <fullName evidence="1">Uncharacterized protein</fullName>
    </submittedName>
</protein>
<keyword evidence="2" id="KW-1185">Reference proteome</keyword>
<comment type="caution">
    <text evidence="1">The sequence shown here is derived from an EMBL/GenBank/DDBJ whole genome shotgun (WGS) entry which is preliminary data.</text>
</comment>
<gene>
    <name evidence="1" type="ORF">HWQ67_14920</name>
</gene>
<evidence type="ECO:0000313" key="2">
    <source>
        <dbReference type="Proteomes" id="UP001196980"/>
    </source>
</evidence>
<name>A0ABS6S2L1_9BACT</name>
<evidence type="ECO:0000313" key="1">
    <source>
        <dbReference type="EMBL" id="MBV6342877.1"/>
    </source>
</evidence>
<accession>A0ABS6S2L1</accession>
<dbReference type="RefSeq" id="WP_218253489.1">
    <property type="nucleotide sequence ID" value="NZ_JABXWD010000367.1"/>
</dbReference>
<organism evidence="1 2">
    <name type="scientific">Candidatus Magnetobacterium casense</name>
    <dbReference type="NCBI Taxonomy" id="1455061"/>
    <lineage>
        <taxon>Bacteria</taxon>
        <taxon>Pseudomonadati</taxon>
        <taxon>Nitrospirota</taxon>
        <taxon>Thermodesulfovibrionia</taxon>
        <taxon>Thermodesulfovibrionales</taxon>
        <taxon>Candidatus Magnetobacteriaceae</taxon>
        <taxon>Candidatus Magnetobacterium</taxon>
    </lineage>
</organism>